<gene>
    <name evidence="2" type="ORF">AAFF_G00274860</name>
</gene>
<feature type="compositionally biased region" description="Polar residues" evidence="1">
    <location>
        <begin position="88"/>
        <end position="98"/>
    </location>
</feature>
<dbReference type="EMBL" id="JAINUG010000038">
    <property type="protein sequence ID" value="KAJ8407629.1"/>
    <property type="molecule type" value="Genomic_DNA"/>
</dbReference>
<feature type="compositionally biased region" description="Basic and acidic residues" evidence="1">
    <location>
        <begin position="1"/>
        <end position="14"/>
    </location>
</feature>
<reference evidence="2" key="1">
    <citation type="journal article" date="2023" name="Science">
        <title>Genome structures resolve the early diversification of teleost fishes.</title>
        <authorList>
            <person name="Parey E."/>
            <person name="Louis A."/>
            <person name="Montfort J."/>
            <person name="Bouchez O."/>
            <person name="Roques C."/>
            <person name="Iampietro C."/>
            <person name="Lluch J."/>
            <person name="Castinel A."/>
            <person name="Donnadieu C."/>
            <person name="Desvignes T."/>
            <person name="Floi Bucao C."/>
            <person name="Jouanno E."/>
            <person name="Wen M."/>
            <person name="Mejri S."/>
            <person name="Dirks R."/>
            <person name="Jansen H."/>
            <person name="Henkel C."/>
            <person name="Chen W.J."/>
            <person name="Zahm M."/>
            <person name="Cabau C."/>
            <person name="Klopp C."/>
            <person name="Thompson A.W."/>
            <person name="Robinson-Rechavi M."/>
            <person name="Braasch I."/>
            <person name="Lecointre G."/>
            <person name="Bobe J."/>
            <person name="Postlethwait J.H."/>
            <person name="Berthelot C."/>
            <person name="Roest Crollius H."/>
            <person name="Guiguen Y."/>
        </authorList>
    </citation>
    <scope>NUCLEOTIDE SEQUENCE</scope>
    <source>
        <strain evidence="2">NC1722</strain>
    </source>
</reference>
<organism evidence="2 3">
    <name type="scientific">Aldrovandia affinis</name>
    <dbReference type="NCBI Taxonomy" id="143900"/>
    <lineage>
        <taxon>Eukaryota</taxon>
        <taxon>Metazoa</taxon>
        <taxon>Chordata</taxon>
        <taxon>Craniata</taxon>
        <taxon>Vertebrata</taxon>
        <taxon>Euteleostomi</taxon>
        <taxon>Actinopterygii</taxon>
        <taxon>Neopterygii</taxon>
        <taxon>Teleostei</taxon>
        <taxon>Notacanthiformes</taxon>
        <taxon>Halosauridae</taxon>
        <taxon>Aldrovandia</taxon>
    </lineage>
</organism>
<sequence length="137" mass="14178">MLQRQHRGDCERSRVIKAQSRSSSPPERGRGGRALTLAVSEPGMLCGAKLCGRFEYSCHGGADGGDTAGSPRCGEAIAGERQGPPTASAGTGSTQPRSAFTARPLRPAPGTGLAESLAVAAFLYSAYCLRDTIEAPK</sequence>
<protein>
    <submittedName>
        <fullName evidence="2">Uncharacterized protein</fullName>
    </submittedName>
</protein>
<evidence type="ECO:0000256" key="1">
    <source>
        <dbReference type="SAM" id="MobiDB-lite"/>
    </source>
</evidence>
<accession>A0AAD7SRR8</accession>
<dbReference type="AlphaFoldDB" id="A0AAD7SRR8"/>
<feature type="region of interest" description="Disordered" evidence="1">
    <location>
        <begin position="1"/>
        <end position="33"/>
    </location>
</feature>
<keyword evidence="3" id="KW-1185">Reference proteome</keyword>
<comment type="caution">
    <text evidence="2">The sequence shown here is derived from an EMBL/GenBank/DDBJ whole genome shotgun (WGS) entry which is preliminary data.</text>
</comment>
<evidence type="ECO:0000313" key="2">
    <source>
        <dbReference type="EMBL" id="KAJ8407629.1"/>
    </source>
</evidence>
<evidence type="ECO:0000313" key="3">
    <source>
        <dbReference type="Proteomes" id="UP001221898"/>
    </source>
</evidence>
<proteinExistence type="predicted"/>
<name>A0AAD7SRR8_9TELE</name>
<feature type="region of interest" description="Disordered" evidence="1">
    <location>
        <begin position="65"/>
        <end position="108"/>
    </location>
</feature>
<dbReference type="Proteomes" id="UP001221898">
    <property type="component" value="Unassembled WGS sequence"/>
</dbReference>